<dbReference type="Pfam" id="PF00300">
    <property type="entry name" value="His_Phos_1"/>
    <property type="match status" value="1"/>
</dbReference>
<organism evidence="1 2">
    <name type="scientific">Kouleothrix aurantiaca</name>
    <dbReference type="NCBI Taxonomy" id="186479"/>
    <lineage>
        <taxon>Bacteria</taxon>
        <taxon>Bacillati</taxon>
        <taxon>Chloroflexota</taxon>
        <taxon>Chloroflexia</taxon>
        <taxon>Chloroflexales</taxon>
        <taxon>Roseiflexineae</taxon>
        <taxon>Roseiflexaceae</taxon>
        <taxon>Kouleothrix</taxon>
    </lineage>
</organism>
<dbReference type="EMBL" id="LJCR01002573">
    <property type="protein sequence ID" value="KPV48542.1"/>
    <property type="molecule type" value="Genomic_DNA"/>
</dbReference>
<dbReference type="AlphaFoldDB" id="A0A0P9DEN9"/>
<evidence type="ECO:0000313" key="2">
    <source>
        <dbReference type="Proteomes" id="UP000050509"/>
    </source>
</evidence>
<protein>
    <recommendedName>
        <fullName evidence="3">Phosphoglycerate mutase</fullName>
    </recommendedName>
</protein>
<reference evidence="1 2" key="1">
    <citation type="submission" date="2015-09" db="EMBL/GenBank/DDBJ databases">
        <title>Draft genome sequence of Kouleothrix aurantiaca JCM 19913.</title>
        <authorList>
            <person name="Hemp J."/>
        </authorList>
    </citation>
    <scope>NUCLEOTIDE SEQUENCE [LARGE SCALE GENOMIC DNA]</scope>
    <source>
        <strain evidence="1 2">COM-B</strain>
    </source>
</reference>
<dbReference type="Proteomes" id="UP000050509">
    <property type="component" value="Unassembled WGS sequence"/>
</dbReference>
<comment type="caution">
    <text evidence="1">The sequence shown here is derived from an EMBL/GenBank/DDBJ whole genome shotgun (WGS) entry which is preliminary data.</text>
</comment>
<gene>
    <name evidence="1" type="ORF">SE17_37515</name>
</gene>
<dbReference type="InterPro" id="IPR013078">
    <property type="entry name" value="His_Pase_superF_clade-1"/>
</dbReference>
<dbReference type="SUPFAM" id="SSF53254">
    <property type="entry name" value="Phosphoglycerate mutase-like"/>
    <property type="match status" value="1"/>
</dbReference>
<evidence type="ECO:0000313" key="1">
    <source>
        <dbReference type="EMBL" id="KPV48542.1"/>
    </source>
</evidence>
<accession>A0A0P9DEN9</accession>
<keyword evidence="2" id="KW-1185">Reference proteome</keyword>
<feature type="non-terminal residue" evidence="1">
    <location>
        <position position="65"/>
    </location>
</feature>
<dbReference type="InterPro" id="IPR029033">
    <property type="entry name" value="His_PPase_superfam"/>
</dbReference>
<name>A0A0P9DEN9_9CHLR</name>
<dbReference type="CDD" id="cd07040">
    <property type="entry name" value="HP"/>
    <property type="match status" value="1"/>
</dbReference>
<proteinExistence type="predicted"/>
<dbReference type="Gene3D" id="3.40.50.1240">
    <property type="entry name" value="Phosphoglycerate mutase-like"/>
    <property type="match status" value="1"/>
</dbReference>
<evidence type="ECO:0008006" key="3">
    <source>
        <dbReference type="Google" id="ProtNLM"/>
    </source>
</evidence>
<sequence length="65" mass="6913">MATQIVFETHSLSEDNERGSATGWHAGRLSAQGRALAAELGGRRRDDGIAAVFTSDLGRALETAR</sequence>